<keyword evidence="4 6" id="KW-0012">Acyltransferase</keyword>
<sequence>MSKIILKNLGLADYEPVWRRMQAFTDTRDEHTADELWLVEHPPVFTLGLNGKREHLLDPGPIPVLHVDRGGQVTYHGPGQAVLYVLLDLRRRRLGVRALVTHLEQAVVSLLADHGIHGEPRPDAPGVYVDGAKIAALGLRVRRGASYHGIALNVDPDLSAFERINPCGFEGLAATSLKRLGVDMDMETAGRAIADKLLMKLEG</sequence>
<evidence type="ECO:0000256" key="2">
    <source>
        <dbReference type="ARBA" id="ARBA00022490"/>
    </source>
</evidence>
<comment type="miscellaneous">
    <text evidence="6">In the reaction, the free carboxyl group of octanoic acid is attached via an amide linkage to the epsilon-amino group of a specific lysine residue of lipoyl domains of lipoate-dependent enzymes.</text>
</comment>
<dbReference type="OrthoDB" id="9787061at2"/>
<dbReference type="GO" id="GO:0033819">
    <property type="term" value="F:lipoyl(octanoyl) transferase activity"/>
    <property type="evidence" value="ECO:0007669"/>
    <property type="project" value="UniProtKB-EC"/>
</dbReference>
<dbReference type="SUPFAM" id="SSF55681">
    <property type="entry name" value="Class II aaRS and biotin synthetases"/>
    <property type="match status" value="1"/>
</dbReference>
<dbReference type="NCBIfam" id="TIGR00214">
    <property type="entry name" value="lipB"/>
    <property type="match status" value="1"/>
</dbReference>
<evidence type="ECO:0000256" key="7">
    <source>
        <dbReference type="PIRNR" id="PIRNR016262"/>
    </source>
</evidence>
<feature type="binding site" evidence="6 9">
    <location>
        <begin position="69"/>
        <end position="76"/>
    </location>
    <ligand>
        <name>substrate</name>
    </ligand>
</feature>
<dbReference type="InterPro" id="IPR020605">
    <property type="entry name" value="Octanoyltransferase_CS"/>
</dbReference>
<evidence type="ECO:0000313" key="12">
    <source>
        <dbReference type="EMBL" id="OOG24754.1"/>
    </source>
</evidence>
<evidence type="ECO:0000256" key="10">
    <source>
        <dbReference type="PIRSR" id="PIRSR016262-3"/>
    </source>
</evidence>
<feature type="binding site" evidence="6 9">
    <location>
        <begin position="149"/>
        <end position="151"/>
    </location>
    <ligand>
        <name>substrate</name>
    </ligand>
</feature>
<dbReference type="HAMAP" id="MF_00013">
    <property type="entry name" value="LipB"/>
    <property type="match status" value="1"/>
</dbReference>
<feature type="active site" description="Acyl-thioester intermediate" evidence="6 8">
    <location>
        <position position="167"/>
    </location>
</feature>
<dbReference type="EMBL" id="MVBK01000044">
    <property type="protein sequence ID" value="OOG24754.1"/>
    <property type="molecule type" value="Genomic_DNA"/>
</dbReference>
<dbReference type="PIRSF" id="PIRSF016262">
    <property type="entry name" value="LPLase"/>
    <property type="match status" value="1"/>
</dbReference>
<dbReference type="Pfam" id="PF21948">
    <property type="entry name" value="LplA-B_cat"/>
    <property type="match status" value="1"/>
</dbReference>
<dbReference type="NCBIfam" id="NF010922">
    <property type="entry name" value="PRK14342.1"/>
    <property type="match status" value="1"/>
</dbReference>
<feature type="site" description="Lowers pKa of active site Cys" evidence="6 10">
    <location>
        <position position="133"/>
    </location>
</feature>
<keyword evidence="2 6" id="KW-0963">Cytoplasm</keyword>
<dbReference type="PANTHER" id="PTHR10993:SF7">
    <property type="entry name" value="LIPOYLTRANSFERASE 2, MITOCHONDRIAL-RELATED"/>
    <property type="match status" value="1"/>
</dbReference>
<evidence type="ECO:0000256" key="4">
    <source>
        <dbReference type="ARBA" id="ARBA00023315"/>
    </source>
</evidence>
<dbReference type="EC" id="2.3.1.181" evidence="6 7"/>
<dbReference type="PROSITE" id="PS01313">
    <property type="entry name" value="LIPB"/>
    <property type="match status" value="1"/>
</dbReference>
<feature type="binding site" evidence="6 9">
    <location>
        <begin position="136"/>
        <end position="138"/>
    </location>
    <ligand>
        <name>substrate</name>
    </ligand>
</feature>
<dbReference type="Gene3D" id="3.30.930.10">
    <property type="entry name" value="Bira Bifunctional Protein, Domain 2"/>
    <property type="match status" value="1"/>
</dbReference>
<dbReference type="PROSITE" id="PS51733">
    <property type="entry name" value="BPL_LPL_CATALYTIC"/>
    <property type="match status" value="1"/>
</dbReference>
<comment type="catalytic activity">
    <reaction evidence="6 7">
        <text>octanoyl-[ACP] + L-lysyl-[protein] = N(6)-octanoyl-L-lysyl-[protein] + holo-[ACP] + H(+)</text>
        <dbReference type="Rhea" id="RHEA:17665"/>
        <dbReference type="Rhea" id="RHEA-COMP:9636"/>
        <dbReference type="Rhea" id="RHEA-COMP:9685"/>
        <dbReference type="Rhea" id="RHEA-COMP:9752"/>
        <dbReference type="Rhea" id="RHEA-COMP:9928"/>
        <dbReference type="ChEBI" id="CHEBI:15378"/>
        <dbReference type="ChEBI" id="CHEBI:29969"/>
        <dbReference type="ChEBI" id="CHEBI:64479"/>
        <dbReference type="ChEBI" id="CHEBI:78463"/>
        <dbReference type="ChEBI" id="CHEBI:78809"/>
        <dbReference type="EC" id="2.3.1.181"/>
    </reaction>
</comment>
<dbReference type="InterPro" id="IPR000544">
    <property type="entry name" value="Octanoyltransferase"/>
</dbReference>
<evidence type="ECO:0000256" key="3">
    <source>
        <dbReference type="ARBA" id="ARBA00022679"/>
    </source>
</evidence>
<gene>
    <name evidence="6" type="primary">lipB</name>
    <name evidence="12" type="ORF">B1C78_07975</name>
</gene>
<dbReference type="AlphaFoldDB" id="A0A1V3NIE3"/>
<comment type="similarity">
    <text evidence="6 7">Belongs to the LipB family.</text>
</comment>
<dbReference type="UniPathway" id="UPA00538">
    <property type="reaction ID" value="UER00592"/>
</dbReference>
<organism evidence="12 13">
    <name type="scientific">Thioalkalivibrio denitrificans</name>
    <dbReference type="NCBI Taxonomy" id="108003"/>
    <lineage>
        <taxon>Bacteria</taxon>
        <taxon>Pseudomonadati</taxon>
        <taxon>Pseudomonadota</taxon>
        <taxon>Gammaproteobacteria</taxon>
        <taxon>Chromatiales</taxon>
        <taxon>Ectothiorhodospiraceae</taxon>
        <taxon>Thioalkalivibrio</taxon>
    </lineage>
</organism>
<reference evidence="12 13" key="1">
    <citation type="submission" date="2017-02" db="EMBL/GenBank/DDBJ databases">
        <title>Genomic diversity within the haloalkaliphilic genus Thioalkalivibrio.</title>
        <authorList>
            <person name="Ahn A.-C."/>
            <person name="Meier-Kolthoff J."/>
            <person name="Overmars L."/>
            <person name="Richter M."/>
            <person name="Woyke T."/>
            <person name="Sorokin D.Y."/>
            <person name="Muyzer G."/>
        </authorList>
    </citation>
    <scope>NUCLEOTIDE SEQUENCE [LARGE SCALE GENOMIC DNA]</scope>
    <source>
        <strain evidence="12 13">ALJD</strain>
    </source>
</reference>
<evidence type="ECO:0000256" key="6">
    <source>
        <dbReference type="HAMAP-Rule" id="MF_00013"/>
    </source>
</evidence>
<dbReference type="FunFam" id="3.30.930.10:FF:000020">
    <property type="entry name" value="Octanoyltransferase"/>
    <property type="match status" value="1"/>
</dbReference>
<accession>A0A1V3NIE3</accession>
<comment type="pathway">
    <text evidence="1 6 7">Protein modification; protein lipoylation via endogenous pathway; protein N(6)-(lipoyl)lysine from octanoyl-[acyl-carrier-protein]: step 1/2.</text>
</comment>
<dbReference type="InterPro" id="IPR004143">
    <property type="entry name" value="BPL_LPL_catalytic"/>
</dbReference>
<proteinExistence type="inferred from homology"/>
<name>A0A1V3NIE3_9GAMM</name>
<keyword evidence="13" id="KW-1185">Reference proteome</keyword>
<evidence type="ECO:0000313" key="13">
    <source>
        <dbReference type="Proteomes" id="UP000189462"/>
    </source>
</evidence>
<dbReference type="GO" id="GO:0005737">
    <property type="term" value="C:cytoplasm"/>
    <property type="evidence" value="ECO:0007669"/>
    <property type="project" value="UniProtKB-SubCell"/>
</dbReference>
<comment type="caution">
    <text evidence="12">The sequence shown here is derived from an EMBL/GenBank/DDBJ whole genome shotgun (WGS) entry which is preliminary data.</text>
</comment>
<comment type="function">
    <text evidence="5 6 7">Catalyzes the transfer of endogenously produced octanoic acid from octanoyl-acyl-carrier-protein onto the lipoyl domains of lipoate-dependent enzymes. Lipoyl-ACP can also act as a substrate although octanoyl-ACP is likely to be the physiological substrate.</text>
</comment>
<dbReference type="Proteomes" id="UP000189462">
    <property type="component" value="Unassembled WGS sequence"/>
</dbReference>
<evidence type="ECO:0000256" key="1">
    <source>
        <dbReference type="ARBA" id="ARBA00004821"/>
    </source>
</evidence>
<keyword evidence="3 6" id="KW-0808">Transferase</keyword>
<dbReference type="CDD" id="cd16444">
    <property type="entry name" value="LipB"/>
    <property type="match status" value="1"/>
</dbReference>
<evidence type="ECO:0000256" key="5">
    <source>
        <dbReference type="ARBA" id="ARBA00024732"/>
    </source>
</evidence>
<dbReference type="InterPro" id="IPR045864">
    <property type="entry name" value="aa-tRNA-synth_II/BPL/LPL"/>
</dbReference>
<protein>
    <recommendedName>
        <fullName evidence="6 7">Octanoyltransferase</fullName>
        <ecNumber evidence="6 7">2.3.1.181</ecNumber>
    </recommendedName>
    <alternativeName>
        <fullName evidence="6">Lipoate-protein ligase B</fullName>
    </alternativeName>
    <alternativeName>
        <fullName evidence="6">Lipoyl/octanoyl transferase</fullName>
    </alternativeName>
    <alternativeName>
        <fullName evidence="6">Octanoyl-[acyl-carrier-protein]-protein N-octanoyltransferase</fullName>
    </alternativeName>
</protein>
<dbReference type="STRING" id="108003.B1C78_07975"/>
<evidence type="ECO:0000256" key="9">
    <source>
        <dbReference type="PIRSR" id="PIRSR016262-2"/>
    </source>
</evidence>
<dbReference type="PANTHER" id="PTHR10993">
    <property type="entry name" value="OCTANOYLTRANSFERASE"/>
    <property type="match status" value="1"/>
</dbReference>
<dbReference type="GO" id="GO:0009249">
    <property type="term" value="P:protein lipoylation"/>
    <property type="evidence" value="ECO:0007669"/>
    <property type="project" value="InterPro"/>
</dbReference>
<evidence type="ECO:0000259" key="11">
    <source>
        <dbReference type="PROSITE" id="PS51733"/>
    </source>
</evidence>
<feature type="domain" description="BPL/LPL catalytic" evidence="11">
    <location>
        <begin position="30"/>
        <end position="203"/>
    </location>
</feature>
<evidence type="ECO:0000256" key="8">
    <source>
        <dbReference type="PIRSR" id="PIRSR016262-1"/>
    </source>
</evidence>
<comment type="subcellular location">
    <subcellularLocation>
        <location evidence="6">Cytoplasm</location>
    </subcellularLocation>
</comment>